<accession>A0A0N9WA02</accession>
<feature type="chain" id="PRO_5006040001" description="RND transporter" evidence="1">
    <location>
        <begin position="22"/>
        <end position="250"/>
    </location>
</feature>
<evidence type="ECO:0000313" key="3">
    <source>
        <dbReference type="Proteomes" id="UP000064939"/>
    </source>
</evidence>
<sequence>MIKINFLAIFLQLFISSFVYAFNCENEQNIDHVLNQVDLEFNPSHLISCKANPQNENQLLMVYAVQQYDEEKEIGDYQLYILGVNHKNRKVDYFYAIEDKLLSDAVELLSITWDFAPYFVKPSYRIVGLRLNYSLRSQVHPYHATILNLYDLDNKKHILDSLIVNEYIVDTDTRCNADIEERNSVLVMRPTKTHGYFDIQVRSRLEHYEMTGDEENCFEINRKTSKQNFLLRFNGVRYVIPKSYEKDYQY</sequence>
<dbReference type="STRING" id="1324350.AOY20_00880"/>
<keyword evidence="3" id="KW-1185">Reference proteome</keyword>
<proteinExistence type="predicted"/>
<name>A0A0N9WA02_9GAMM</name>
<feature type="signal peptide" evidence="1">
    <location>
        <begin position="1"/>
        <end position="21"/>
    </location>
</feature>
<organism evidence="2 3">
    <name type="scientific">Acinetobacter equi</name>
    <dbReference type="NCBI Taxonomy" id="1324350"/>
    <lineage>
        <taxon>Bacteria</taxon>
        <taxon>Pseudomonadati</taxon>
        <taxon>Pseudomonadota</taxon>
        <taxon>Gammaproteobacteria</taxon>
        <taxon>Moraxellales</taxon>
        <taxon>Moraxellaceae</taxon>
        <taxon>Acinetobacter</taxon>
    </lineage>
</organism>
<evidence type="ECO:0000256" key="1">
    <source>
        <dbReference type="SAM" id="SignalP"/>
    </source>
</evidence>
<evidence type="ECO:0008006" key="4">
    <source>
        <dbReference type="Google" id="ProtNLM"/>
    </source>
</evidence>
<protein>
    <recommendedName>
        <fullName evidence="4">RND transporter</fullName>
    </recommendedName>
</protein>
<keyword evidence="1" id="KW-0732">Signal</keyword>
<dbReference type="Proteomes" id="UP000064939">
    <property type="component" value="Chromosome"/>
</dbReference>
<evidence type="ECO:0000313" key="2">
    <source>
        <dbReference type="EMBL" id="ALH94207.1"/>
    </source>
</evidence>
<dbReference type="EMBL" id="CP012808">
    <property type="protein sequence ID" value="ALH94207.1"/>
    <property type="molecule type" value="Genomic_DNA"/>
</dbReference>
<dbReference type="RefSeq" id="WP_054580123.1">
    <property type="nucleotide sequence ID" value="NZ_CP012808.1"/>
</dbReference>
<dbReference type="OrthoDB" id="7202514at2"/>
<dbReference type="KEGG" id="aei:AOY20_00880"/>
<dbReference type="AlphaFoldDB" id="A0A0N9WA02"/>
<gene>
    <name evidence="2" type="ORF">AOY20_00880</name>
</gene>
<reference evidence="2 3" key="1">
    <citation type="journal article" date="2015" name="Int. J. Syst. Evol. Microbiol.">
        <title>Acinetobacter equi sp. nov. isolated from horse faeces.</title>
        <authorList>
            <person name="Poppel M.T."/>
            <person name="Skiebe E."/>
            <person name="Laue M."/>
            <person name="Bergmann H."/>
            <person name="Ebersberger I."/>
            <person name="Garn T."/>
            <person name="Fruth A."/>
            <person name="Baumgardt S."/>
            <person name="Busse H.J."/>
            <person name="Wilharm G."/>
        </authorList>
    </citation>
    <scope>NUCLEOTIDE SEQUENCE [LARGE SCALE GENOMIC DNA]</scope>
    <source>
        <strain evidence="2 3">114</strain>
    </source>
</reference>